<keyword evidence="5" id="KW-0472">Membrane</keyword>
<evidence type="ECO:0000256" key="6">
    <source>
        <dbReference type="ARBA" id="ARBA00023315"/>
    </source>
</evidence>
<dbReference type="GO" id="GO:0009247">
    <property type="term" value="P:glycolipid biosynthetic process"/>
    <property type="evidence" value="ECO:0007669"/>
    <property type="project" value="UniProtKB-ARBA"/>
</dbReference>
<name>A0A6P2BRC0_9ACTN</name>
<dbReference type="RefSeq" id="WP_145859244.1">
    <property type="nucleotide sequence ID" value="NZ_RPFW01000007.1"/>
</dbReference>
<evidence type="ECO:0000313" key="8">
    <source>
        <dbReference type="EMBL" id="TVZ01001.1"/>
    </source>
</evidence>
<dbReference type="GO" id="GO:0016746">
    <property type="term" value="F:acyltransferase activity"/>
    <property type="evidence" value="ECO:0007669"/>
    <property type="project" value="UniProtKB-KW"/>
</dbReference>
<dbReference type="Proteomes" id="UP000460272">
    <property type="component" value="Unassembled WGS sequence"/>
</dbReference>
<gene>
    <name evidence="8" type="ORF">EAS64_32290</name>
</gene>
<feature type="compositionally biased region" description="Gly residues" evidence="7">
    <location>
        <begin position="319"/>
        <end position="338"/>
    </location>
</feature>
<dbReference type="OrthoDB" id="9803456at2"/>
<proteinExistence type="predicted"/>
<evidence type="ECO:0000256" key="3">
    <source>
        <dbReference type="ARBA" id="ARBA00022519"/>
    </source>
</evidence>
<evidence type="ECO:0000256" key="5">
    <source>
        <dbReference type="ARBA" id="ARBA00023136"/>
    </source>
</evidence>
<feature type="region of interest" description="Disordered" evidence="7">
    <location>
        <begin position="311"/>
        <end position="350"/>
    </location>
</feature>
<organism evidence="8 9">
    <name type="scientific">Trebonia kvetii</name>
    <dbReference type="NCBI Taxonomy" id="2480626"/>
    <lineage>
        <taxon>Bacteria</taxon>
        <taxon>Bacillati</taxon>
        <taxon>Actinomycetota</taxon>
        <taxon>Actinomycetes</taxon>
        <taxon>Streptosporangiales</taxon>
        <taxon>Treboniaceae</taxon>
        <taxon>Trebonia</taxon>
    </lineage>
</organism>
<evidence type="ECO:0000313" key="9">
    <source>
        <dbReference type="Proteomes" id="UP000460272"/>
    </source>
</evidence>
<evidence type="ECO:0000256" key="7">
    <source>
        <dbReference type="SAM" id="MobiDB-lite"/>
    </source>
</evidence>
<keyword evidence="3" id="KW-0997">Cell inner membrane</keyword>
<comment type="subcellular location">
    <subcellularLocation>
        <location evidence="1">Cell inner membrane</location>
    </subcellularLocation>
</comment>
<comment type="caution">
    <text evidence="8">The sequence shown here is derived from an EMBL/GenBank/DDBJ whole genome shotgun (WGS) entry which is preliminary data.</text>
</comment>
<evidence type="ECO:0000256" key="2">
    <source>
        <dbReference type="ARBA" id="ARBA00022475"/>
    </source>
</evidence>
<dbReference type="PANTHER" id="PTHR30606:SF10">
    <property type="entry name" value="PHOSPHATIDYLINOSITOL MANNOSIDE ACYLTRANSFERASE"/>
    <property type="match status" value="1"/>
</dbReference>
<keyword evidence="4 8" id="KW-0808">Transferase</keyword>
<sequence length="350" mass="38097">MGSLQDRLVSAAFGAGWSLVCRLPESTARWLFETGADIAWRRQGPGVLTLEGNLVRVLRAESADGEVDGKELRSLSRAVMRSYARYYLETFRLQIIPDERILSGMHVNMEQLDLTLEYMRNGRGVIYALPHQGDFEQAGRWVVLAGAGSFTTIAERLEPEAVFQMYLNFRQGLGMEVLPTTGGPHPFGVVAQRLRAGKLACIVADRDLSDTGVEVDFFGEKALFPAGPAALAIQTGAALMPVSCWFVGEDQWGAHIYDEIPVPAEGDRKQKAAVMTQAMARAFEQGIREHPEDWHMLQKLFVADLDPERLGRSRTRGVNGNGRNGNGNGDSNGDGDGGAASEASTARGAS</sequence>
<dbReference type="NCBIfam" id="NF005919">
    <property type="entry name" value="PRK07920.1"/>
    <property type="match status" value="1"/>
</dbReference>
<keyword evidence="9" id="KW-1185">Reference proteome</keyword>
<accession>A0A6P2BRC0</accession>
<keyword evidence="6 8" id="KW-0012">Acyltransferase</keyword>
<dbReference type="GO" id="GO:0005886">
    <property type="term" value="C:plasma membrane"/>
    <property type="evidence" value="ECO:0007669"/>
    <property type="project" value="UniProtKB-SubCell"/>
</dbReference>
<dbReference type="AlphaFoldDB" id="A0A6P2BRC0"/>
<dbReference type="InterPro" id="IPR004960">
    <property type="entry name" value="LipA_acyltrans"/>
</dbReference>
<keyword evidence="2" id="KW-1003">Cell membrane</keyword>
<evidence type="ECO:0000256" key="1">
    <source>
        <dbReference type="ARBA" id="ARBA00004533"/>
    </source>
</evidence>
<dbReference type="PANTHER" id="PTHR30606">
    <property type="entry name" value="LIPID A BIOSYNTHESIS LAUROYL ACYLTRANSFERASE"/>
    <property type="match status" value="1"/>
</dbReference>
<reference evidence="8 9" key="1">
    <citation type="submission" date="2018-11" db="EMBL/GenBank/DDBJ databases">
        <title>Trebonia kvetii gen.nov., sp.nov., a novel acidophilic actinobacterium, and proposal of the new actinobacterial family Treboniaceae fam. nov.</title>
        <authorList>
            <person name="Rapoport D."/>
            <person name="Sagova-Mareckova M."/>
            <person name="Sedlacek I."/>
            <person name="Provaznik J."/>
            <person name="Kralova S."/>
            <person name="Pavlinic D."/>
            <person name="Benes V."/>
            <person name="Kopecky J."/>
        </authorList>
    </citation>
    <scope>NUCLEOTIDE SEQUENCE [LARGE SCALE GENOMIC DNA]</scope>
    <source>
        <strain evidence="8 9">15Tr583</strain>
    </source>
</reference>
<dbReference type="EMBL" id="RPFW01000007">
    <property type="protein sequence ID" value="TVZ01001.1"/>
    <property type="molecule type" value="Genomic_DNA"/>
</dbReference>
<dbReference type="CDD" id="cd07984">
    <property type="entry name" value="LPLAT_LABLAT-like"/>
    <property type="match status" value="1"/>
</dbReference>
<dbReference type="Pfam" id="PF03279">
    <property type="entry name" value="Lip_A_acyltrans"/>
    <property type="match status" value="1"/>
</dbReference>
<protein>
    <submittedName>
        <fullName evidence="8">Phosphatidylinositol mannoside acyltransferase</fullName>
    </submittedName>
</protein>
<evidence type="ECO:0000256" key="4">
    <source>
        <dbReference type="ARBA" id="ARBA00022679"/>
    </source>
</evidence>